<evidence type="ECO:0000256" key="9">
    <source>
        <dbReference type="SAM" id="Phobius"/>
    </source>
</evidence>
<dbReference type="InterPro" id="IPR036396">
    <property type="entry name" value="Cyt_P450_sf"/>
</dbReference>
<dbReference type="GO" id="GO:0020037">
    <property type="term" value="F:heme binding"/>
    <property type="evidence" value="ECO:0007669"/>
    <property type="project" value="InterPro"/>
</dbReference>
<feature type="binding site" description="axial binding residue" evidence="8">
    <location>
        <position position="860"/>
    </location>
    <ligand>
        <name>heme</name>
        <dbReference type="ChEBI" id="CHEBI:30413"/>
    </ligand>
    <ligandPart>
        <name>Fe</name>
        <dbReference type="ChEBI" id="CHEBI:18248"/>
    </ligandPart>
</feature>
<comment type="caution">
    <text evidence="11">The sequence shown here is derived from an EMBL/GenBank/DDBJ whole genome shotgun (WGS) entry which is preliminary data.</text>
</comment>
<dbReference type="InterPro" id="IPR036812">
    <property type="entry name" value="NAD(P)_OxRdtase_dom_sf"/>
</dbReference>
<dbReference type="InterPro" id="IPR001128">
    <property type="entry name" value="Cyt_P450"/>
</dbReference>
<accession>A0AAD9ECI0</accession>
<dbReference type="SUPFAM" id="SSF51430">
    <property type="entry name" value="NAD(P)-linked oxidoreductase"/>
    <property type="match status" value="1"/>
</dbReference>
<evidence type="ECO:0000256" key="3">
    <source>
        <dbReference type="ARBA" id="ARBA00022617"/>
    </source>
</evidence>
<dbReference type="SUPFAM" id="SSF48264">
    <property type="entry name" value="Cytochrome P450"/>
    <property type="match status" value="1"/>
</dbReference>
<dbReference type="InterPro" id="IPR023210">
    <property type="entry name" value="NADP_OxRdtase_dom"/>
</dbReference>
<evidence type="ECO:0000256" key="7">
    <source>
        <dbReference type="ARBA" id="ARBA00023033"/>
    </source>
</evidence>
<evidence type="ECO:0000259" key="10">
    <source>
        <dbReference type="Pfam" id="PF00248"/>
    </source>
</evidence>
<keyword evidence="4 8" id="KW-0479">Metal-binding</keyword>
<keyword evidence="5" id="KW-0560">Oxidoreductase</keyword>
<evidence type="ECO:0000256" key="2">
    <source>
        <dbReference type="ARBA" id="ARBA00010617"/>
    </source>
</evidence>
<keyword evidence="6 8" id="KW-0408">Iron</keyword>
<evidence type="ECO:0000256" key="5">
    <source>
        <dbReference type="ARBA" id="ARBA00023002"/>
    </source>
</evidence>
<dbReference type="AlphaFoldDB" id="A0AAD9ECI0"/>
<keyword evidence="3 8" id="KW-0349">Heme</keyword>
<dbReference type="EMBL" id="JAQOWY010000608">
    <property type="protein sequence ID" value="KAK1839971.1"/>
    <property type="molecule type" value="Genomic_DNA"/>
</dbReference>
<keyword evidence="12" id="KW-1185">Reference proteome</keyword>
<dbReference type="InterPro" id="IPR050121">
    <property type="entry name" value="Cytochrome_P450_monoxygenase"/>
</dbReference>
<evidence type="ECO:0000256" key="4">
    <source>
        <dbReference type="ARBA" id="ARBA00022723"/>
    </source>
</evidence>
<protein>
    <recommendedName>
        <fullName evidence="10">NADP-dependent oxidoreductase domain-containing protein</fullName>
    </recommendedName>
</protein>
<dbReference type="PRINTS" id="PR00385">
    <property type="entry name" value="P450"/>
</dbReference>
<dbReference type="PANTHER" id="PTHR24305:SF190">
    <property type="entry name" value="P450, PUTATIVE (EUROFUNG)-RELATED"/>
    <property type="match status" value="1"/>
</dbReference>
<dbReference type="GO" id="GO:0016705">
    <property type="term" value="F:oxidoreductase activity, acting on paired donors, with incorporation or reduction of molecular oxygen"/>
    <property type="evidence" value="ECO:0007669"/>
    <property type="project" value="InterPro"/>
</dbReference>
<gene>
    <name evidence="11" type="ORF">CCHR01_17411</name>
</gene>
<dbReference type="Gene3D" id="1.10.630.10">
    <property type="entry name" value="Cytochrome P450"/>
    <property type="match status" value="1"/>
</dbReference>
<dbReference type="InterPro" id="IPR017972">
    <property type="entry name" value="Cyt_P450_CS"/>
</dbReference>
<comment type="similarity">
    <text evidence="2">Belongs to the cytochrome P450 family.</text>
</comment>
<sequence>MRRHPYEARNLGRRRHVPLLTVKASTHRTRASCVLPTPNASDVWRHGTAMATINISGIAVPRLCFGVGTLMKWAPGHTHPLPTDSSVEIQQAIYAGFRHFNTGDIYTNNDSFAKVLRHSNLKRSEIFLSLKINTYALLGCRGRDHMIQAVKQEVERFGILEGYVDILQLHFPPRGYAGNMTNREAWRVLEDLKDQGIARIVGVSNWTLPDYHDIFNARDLKHPPQLNEYEFNPFLLSDPKFRQLREFEVKHNVVAMTVNGRLASQDSTALLQKLEEQSKQTKLSTADLLLSWAYYRLGGILVTSTSKADRAKKTIELLSAKDAPVDGQIYEEIEKAAALDGPEGKVFYGHPHMEKARQEHMSAQKEFNYPTATCLESFGTPPHPATSLVFPRALISQEPYVISFAYTTNFQTKHLQAKIAMSYLVLFGSLALLAISWLLSHIRSCLSLPGAYGPALAKWTDAWYIWKIWQGKYEAYDIEAHREGSRKIVRIGPRMYSIDDPAMARVIYGISSPLPKSKWYDAWGDPRIPNHNLFSARDRAVHGLMRRKVASMYSMSTIKSYEPYVDSCVALLLKRFDEFAESGETFDLQQWMQCYAFDVIGEITFGRRVGFLESGGQDVDGIMRGLENANAFSTLSGVNAVLLPILFILYGNPVRGIASFARKLQSESDEIDIKEKHGGETFLARVQRLQKEDPEEYEKFRIRTITLTGNVAAGSDTTSISLTSALYHLLTTNGVAERLYEELDSQGFCSSLDEHITFDQAQQLSYLQMVIKEALRLHPAVGLPMWREVVGSGLDVDGTHFPPGALIGVNPWVAHRNTDVFGTNAADFVPERWDPNYTSSETLAAMEQYYLPFGAGARTCIGKHISHLEMVKLIPELVRRYEFKCISGGLKTMNRWFVKPQKVLFSVRRRGTRA</sequence>
<dbReference type="GO" id="GO:0004497">
    <property type="term" value="F:monooxygenase activity"/>
    <property type="evidence" value="ECO:0007669"/>
    <property type="project" value="UniProtKB-KW"/>
</dbReference>
<dbReference type="CDD" id="cd11060">
    <property type="entry name" value="CYP57A1-like"/>
    <property type="match status" value="1"/>
</dbReference>
<evidence type="ECO:0000256" key="8">
    <source>
        <dbReference type="PIRSR" id="PIRSR602403-1"/>
    </source>
</evidence>
<dbReference type="Proteomes" id="UP001243330">
    <property type="component" value="Unassembled WGS sequence"/>
</dbReference>
<dbReference type="Pfam" id="PF00067">
    <property type="entry name" value="p450"/>
    <property type="match status" value="1"/>
</dbReference>
<keyword evidence="9" id="KW-0812">Transmembrane</keyword>
<evidence type="ECO:0000256" key="1">
    <source>
        <dbReference type="ARBA" id="ARBA00001971"/>
    </source>
</evidence>
<dbReference type="Pfam" id="PF00248">
    <property type="entry name" value="Aldo_ket_red"/>
    <property type="match status" value="1"/>
</dbReference>
<organism evidence="11 12">
    <name type="scientific">Colletotrichum chrysophilum</name>
    <dbReference type="NCBI Taxonomy" id="1836956"/>
    <lineage>
        <taxon>Eukaryota</taxon>
        <taxon>Fungi</taxon>
        <taxon>Dikarya</taxon>
        <taxon>Ascomycota</taxon>
        <taxon>Pezizomycotina</taxon>
        <taxon>Sordariomycetes</taxon>
        <taxon>Hypocreomycetidae</taxon>
        <taxon>Glomerellales</taxon>
        <taxon>Glomerellaceae</taxon>
        <taxon>Colletotrichum</taxon>
        <taxon>Colletotrichum gloeosporioides species complex</taxon>
    </lineage>
</organism>
<dbReference type="InterPro" id="IPR002403">
    <property type="entry name" value="Cyt_P450_E_grp-IV"/>
</dbReference>
<keyword evidence="9" id="KW-1133">Transmembrane helix</keyword>
<feature type="domain" description="NADP-dependent oxidoreductase" evidence="10">
    <location>
        <begin position="65"/>
        <end position="319"/>
    </location>
</feature>
<dbReference type="Gene3D" id="3.20.20.100">
    <property type="entry name" value="NADP-dependent oxidoreductase domain"/>
    <property type="match status" value="1"/>
</dbReference>
<dbReference type="GO" id="GO:0005506">
    <property type="term" value="F:iron ion binding"/>
    <property type="evidence" value="ECO:0007669"/>
    <property type="project" value="InterPro"/>
</dbReference>
<dbReference type="PROSITE" id="PS00086">
    <property type="entry name" value="CYTOCHROME_P450"/>
    <property type="match status" value="1"/>
</dbReference>
<comment type="cofactor">
    <cofactor evidence="1 8">
        <name>heme</name>
        <dbReference type="ChEBI" id="CHEBI:30413"/>
    </cofactor>
</comment>
<name>A0AAD9ECI0_9PEZI</name>
<dbReference type="PRINTS" id="PR00465">
    <property type="entry name" value="EP450IV"/>
</dbReference>
<keyword evidence="7" id="KW-0503">Monooxygenase</keyword>
<evidence type="ECO:0000256" key="6">
    <source>
        <dbReference type="ARBA" id="ARBA00023004"/>
    </source>
</evidence>
<proteinExistence type="inferred from homology"/>
<dbReference type="PANTHER" id="PTHR24305">
    <property type="entry name" value="CYTOCHROME P450"/>
    <property type="match status" value="1"/>
</dbReference>
<reference evidence="11" key="1">
    <citation type="submission" date="2023-01" db="EMBL/GenBank/DDBJ databases">
        <title>Colletotrichum chrysophilum M932 genome sequence.</title>
        <authorList>
            <person name="Baroncelli R."/>
        </authorList>
    </citation>
    <scope>NUCLEOTIDE SEQUENCE</scope>
    <source>
        <strain evidence="11">M932</strain>
    </source>
</reference>
<feature type="transmembrane region" description="Helical" evidence="9">
    <location>
        <begin position="420"/>
        <end position="439"/>
    </location>
</feature>
<evidence type="ECO:0000313" key="12">
    <source>
        <dbReference type="Proteomes" id="UP001243330"/>
    </source>
</evidence>
<evidence type="ECO:0000313" key="11">
    <source>
        <dbReference type="EMBL" id="KAK1839971.1"/>
    </source>
</evidence>
<keyword evidence="9" id="KW-0472">Membrane</keyword>